<feature type="transmembrane region" description="Helical" evidence="8">
    <location>
        <begin position="27"/>
        <end position="48"/>
    </location>
</feature>
<dbReference type="Pfam" id="PF12698">
    <property type="entry name" value="ABC2_membrane_3"/>
    <property type="match status" value="1"/>
</dbReference>
<feature type="transmembrane region" description="Helical" evidence="8">
    <location>
        <begin position="177"/>
        <end position="202"/>
    </location>
</feature>
<gene>
    <name evidence="10" type="ORF">EZS26_003469</name>
</gene>
<evidence type="ECO:0000256" key="6">
    <source>
        <dbReference type="ARBA" id="ARBA00022989"/>
    </source>
</evidence>
<reference evidence="10 11" key="1">
    <citation type="submission" date="2019-03" db="EMBL/GenBank/DDBJ databases">
        <title>Single cell metagenomics reveals metabolic interactions within the superorganism composed of flagellate Streblomastix strix and complex community of Bacteroidetes bacteria on its surface.</title>
        <authorList>
            <person name="Treitli S.C."/>
            <person name="Kolisko M."/>
            <person name="Husnik F."/>
            <person name="Keeling P."/>
            <person name="Hampl V."/>
        </authorList>
    </citation>
    <scope>NUCLEOTIDE SEQUENCE [LARGE SCALE GENOMIC DNA]</scope>
    <source>
        <strain evidence="10">St1</strain>
    </source>
</reference>
<dbReference type="PROSITE" id="PS51012">
    <property type="entry name" value="ABC_TM2"/>
    <property type="match status" value="1"/>
</dbReference>
<feature type="domain" description="ABC transmembrane type-2" evidence="9">
    <location>
        <begin position="140"/>
        <end position="372"/>
    </location>
</feature>
<evidence type="ECO:0000313" key="10">
    <source>
        <dbReference type="EMBL" id="KAA6300385.1"/>
    </source>
</evidence>
<proteinExistence type="inferred from homology"/>
<dbReference type="InterPro" id="IPR000412">
    <property type="entry name" value="ABC_2_transport"/>
</dbReference>
<dbReference type="PRINTS" id="PR00164">
    <property type="entry name" value="ABC2TRNSPORT"/>
</dbReference>
<protein>
    <recommendedName>
        <fullName evidence="8">Transport permease protein</fullName>
    </recommendedName>
</protein>
<evidence type="ECO:0000256" key="3">
    <source>
        <dbReference type="ARBA" id="ARBA00022448"/>
    </source>
</evidence>
<name>A0A5M8NY84_9BACT</name>
<evidence type="ECO:0000313" key="11">
    <source>
        <dbReference type="Proteomes" id="UP000324575"/>
    </source>
</evidence>
<dbReference type="PANTHER" id="PTHR30294:SF29">
    <property type="entry name" value="MULTIDRUG ABC TRANSPORTER PERMEASE YBHS-RELATED"/>
    <property type="match status" value="1"/>
</dbReference>
<evidence type="ECO:0000256" key="2">
    <source>
        <dbReference type="ARBA" id="ARBA00007783"/>
    </source>
</evidence>
<keyword evidence="7 8" id="KW-0472">Membrane</keyword>
<evidence type="ECO:0000256" key="1">
    <source>
        <dbReference type="ARBA" id="ARBA00004651"/>
    </source>
</evidence>
<keyword evidence="4 8" id="KW-1003">Cell membrane</keyword>
<organism evidence="10 11">
    <name type="scientific">Candidatus Ordinivivax streblomastigis</name>
    <dbReference type="NCBI Taxonomy" id="2540710"/>
    <lineage>
        <taxon>Bacteria</taxon>
        <taxon>Pseudomonadati</taxon>
        <taxon>Bacteroidota</taxon>
        <taxon>Bacteroidia</taxon>
        <taxon>Bacteroidales</taxon>
        <taxon>Candidatus Ordinivivax</taxon>
    </lineage>
</organism>
<sequence length="374" mass="41852">MKPFRFVLRSQFLNFVRKEYYHIFRDVRTMLILLAMPIAQIILFGFAITTEVKNVQTGIFAPSDNTLAQRMAERFQANNYFTVTQIFHNPEEVDEAFRKGKIHMALVFSGNFDENVRHTGDAAVQLIADATDPNQALTLTGYATNIINAELRKENGNPSFSILPEVRMLYNPQMKGAYNFVPGVMGLILTLVCAMMTSIAIVRESEIGTMEVLLTSPVRPVCIILAKAVPYFTLSVVNLLTILLLSVYVLGVPIAGSLFWLVITSLIFIITALSLGLFISTMVKTQVAAMLVSGMALMMPVMLLSGLIFPIESMPLILQWISNLIPAHWYIDAVKKLMIQGVDVRYIVKELGILMFMAVFLIVVSLKKFKIRLG</sequence>
<feature type="transmembrane region" description="Helical" evidence="8">
    <location>
        <begin position="223"/>
        <end position="251"/>
    </location>
</feature>
<evidence type="ECO:0000256" key="4">
    <source>
        <dbReference type="ARBA" id="ARBA00022475"/>
    </source>
</evidence>
<dbReference type="Proteomes" id="UP000324575">
    <property type="component" value="Unassembled WGS sequence"/>
</dbReference>
<feature type="transmembrane region" description="Helical" evidence="8">
    <location>
        <begin position="257"/>
        <end position="280"/>
    </location>
</feature>
<feature type="transmembrane region" description="Helical" evidence="8">
    <location>
        <begin position="346"/>
        <end position="366"/>
    </location>
</feature>
<keyword evidence="6 8" id="KW-1133">Transmembrane helix</keyword>
<evidence type="ECO:0000256" key="5">
    <source>
        <dbReference type="ARBA" id="ARBA00022692"/>
    </source>
</evidence>
<dbReference type="AlphaFoldDB" id="A0A5M8NY84"/>
<dbReference type="InterPro" id="IPR051449">
    <property type="entry name" value="ABC-2_transporter_component"/>
</dbReference>
<comment type="caution">
    <text evidence="10">The sequence shown here is derived from an EMBL/GenBank/DDBJ whole genome shotgun (WGS) entry which is preliminary data.</text>
</comment>
<keyword evidence="5 8" id="KW-0812">Transmembrane</keyword>
<dbReference type="GO" id="GO:0140359">
    <property type="term" value="F:ABC-type transporter activity"/>
    <property type="evidence" value="ECO:0007669"/>
    <property type="project" value="InterPro"/>
</dbReference>
<dbReference type="EMBL" id="SNRX01000089">
    <property type="protein sequence ID" value="KAA6300385.1"/>
    <property type="molecule type" value="Genomic_DNA"/>
</dbReference>
<evidence type="ECO:0000259" key="9">
    <source>
        <dbReference type="PROSITE" id="PS51012"/>
    </source>
</evidence>
<evidence type="ECO:0000256" key="7">
    <source>
        <dbReference type="ARBA" id="ARBA00023136"/>
    </source>
</evidence>
<accession>A0A5M8NY84</accession>
<keyword evidence="3 8" id="KW-0813">Transport</keyword>
<evidence type="ECO:0000256" key="8">
    <source>
        <dbReference type="RuleBase" id="RU361157"/>
    </source>
</evidence>
<dbReference type="PANTHER" id="PTHR30294">
    <property type="entry name" value="MEMBRANE COMPONENT OF ABC TRANSPORTER YHHJ-RELATED"/>
    <property type="match status" value="1"/>
</dbReference>
<comment type="subcellular location">
    <subcellularLocation>
        <location evidence="1 8">Cell membrane</location>
        <topology evidence="1 8">Multi-pass membrane protein</topology>
    </subcellularLocation>
</comment>
<dbReference type="GO" id="GO:0043190">
    <property type="term" value="C:ATP-binding cassette (ABC) transporter complex"/>
    <property type="evidence" value="ECO:0007669"/>
    <property type="project" value="InterPro"/>
</dbReference>
<dbReference type="Gene3D" id="3.40.1710.10">
    <property type="entry name" value="abc type-2 transporter like domain"/>
    <property type="match status" value="1"/>
</dbReference>
<comment type="similarity">
    <text evidence="2 8">Belongs to the ABC-2 integral membrane protein family.</text>
</comment>
<feature type="transmembrane region" description="Helical" evidence="8">
    <location>
        <begin position="287"/>
        <end position="311"/>
    </location>
</feature>
<dbReference type="InterPro" id="IPR047817">
    <property type="entry name" value="ABC2_TM_bact-type"/>
</dbReference>
<dbReference type="InterPro" id="IPR013525">
    <property type="entry name" value="ABC2_TM"/>
</dbReference>